<reference evidence="2" key="1">
    <citation type="submission" date="2021-10" db="EMBL/GenBank/DDBJ databases">
        <title>Melipona bicolor Genome sequencing and assembly.</title>
        <authorList>
            <person name="Araujo N.S."/>
            <person name="Arias M.C."/>
        </authorList>
    </citation>
    <scope>NUCLEOTIDE SEQUENCE</scope>
    <source>
        <strain evidence="2">USP_2M_L1-L4_2017</strain>
        <tissue evidence="2">Whole body</tissue>
    </source>
</reference>
<organism evidence="2 3">
    <name type="scientific">Melipona bicolor</name>
    <dbReference type="NCBI Taxonomy" id="60889"/>
    <lineage>
        <taxon>Eukaryota</taxon>
        <taxon>Metazoa</taxon>
        <taxon>Ecdysozoa</taxon>
        <taxon>Arthropoda</taxon>
        <taxon>Hexapoda</taxon>
        <taxon>Insecta</taxon>
        <taxon>Pterygota</taxon>
        <taxon>Neoptera</taxon>
        <taxon>Endopterygota</taxon>
        <taxon>Hymenoptera</taxon>
        <taxon>Apocrita</taxon>
        <taxon>Aculeata</taxon>
        <taxon>Apoidea</taxon>
        <taxon>Anthophila</taxon>
        <taxon>Apidae</taxon>
        <taxon>Melipona</taxon>
    </lineage>
</organism>
<keyword evidence="3" id="KW-1185">Reference proteome</keyword>
<dbReference type="Proteomes" id="UP001177670">
    <property type="component" value="Unassembled WGS sequence"/>
</dbReference>
<evidence type="ECO:0000256" key="1">
    <source>
        <dbReference type="SAM" id="MobiDB-lite"/>
    </source>
</evidence>
<sequence length="59" mass="6604">MRQKKKKEGRKKEKKTHTVAENDGIHLLRASSTPKLTCSPRRKTQPAHGQPETDDGPLG</sequence>
<comment type="caution">
    <text evidence="2">The sequence shown here is derived from an EMBL/GenBank/DDBJ whole genome shotgun (WGS) entry which is preliminary data.</text>
</comment>
<evidence type="ECO:0000313" key="3">
    <source>
        <dbReference type="Proteomes" id="UP001177670"/>
    </source>
</evidence>
<protein>
    <submittedName>
        <fullName evidence="2">Uncharacterized protein</fullName>
    </submittedName>
</protein>
<feature type="compositionally biased region" description="Basic and acidic residues" evidence="1">
    <location>
        <begin position="16"/>
        <end position="26"/>
    </location>
</feature>
<accession>A0AA40FVM2</accession>
<dbReference type="AlphaFoldDB" id="A0AA40FVM2"/>
<gene>
    <name evidence="2" type="ORF">K0M31_005423</name>
</gene>
<proteinExistence type="predicted"/>
<name>A0AA40FVM2_9HYME</name>
<feature type="region of interest" description="Disordered" evidence="1">
    <location>
        <begin position="1"/>
        <end position="59"/>
    </location>
</feature>
<feature type="compositionally biased region" description="Basic residues" evidence="1">
    <location>
        <begin position="1"/>
        <end position="15"/>
    </location>
</feature>
<dbReference type="EMBL" id="JAHYIQ010000015">
    <property type="protein sequence ID" value="KAK1125887.1"/>
    <property type="molecule type" value="Genomic_DNA"/>
</dbReference>
<evidence type="ECO:0000313" key="2">
    <source>
        <dbReference type="EMBL" id="KAK1125887.1"/>
    </source>
</evidence>